<name>A0A074U5B0_9RHOB</name>
<dbReference type="RefSeq" id="WP_051693471.1">
    <property type="nucleotide sequence ID" value="NZ_JHEH01000010.1"/>
</dbReference>
<comment type="caution">
    <text evidence="1">The sequence shown here is derived from an EMBL/GenBank/DDBJ whole genome shotgun (WGS) entry which is preliminary data.</text>
</comment>
<dbReference type="Proteomes" id="UP000027725">
    <property type="component" value="Unassembled WGS sequence"/>
</dbReference>
<evidence type="ECO:0008006" key="3">
    <source>
        <dbReference type="Google" id="ProtNLM"/>
    </source>
</evidence>
<accession>A0A074U5B0</accession>
<organism evidence="1 2">
    <name type="scientific">Thioclava dalianensis</name>
    <dbReference type="NCBI Taxonomy" id="1185766"/>
    <lineage>
        <taxon>Bacteria</taxon>
        <taxon>Pseudomonadati</taxon>
        <taxon>Pseudomonadota</taxon>
        <taxon>Alphaproteobacteria</taxon>
        <taxon>Rhodobacterales</taxon>
        <taxon>Paracoccaceae</taxon>
        <taxon>Thioclava</taxon>
    </lineage>
</organism>
<keyword evidence="2" id="KW-1185">Reference proteome</keyword>
<dbReference type="EMBL" id="JHEH01000010">
    <property type="protein sequence ID" value="KEP69802.1"/>
    <property type="molecule type" value="Genomic_DNA"/>
</dbReference>
<dbReference type="AlphaFoldDB" id="A0A074U5B0"/>
<evidence type="ECO:0000313" key="1">
    <source>
        <dbReference type="EMBL" id="KEP69802.1"/>
    </source>
</evidence>
<protein>
    <recommendedName>
        <fullName evidence="3">Dihydroorotate dehydrogenase</fullName>
    </recommendedName>
</protein>
<dbReference type="STRING" id="1185766.SAMN05216224_101655"/>
<proteinExistence type="predicted"/>
<reference evidence="1 2" key="1">
    <citation type="submission" date="2014-03" db="EMBL/GenBank/DDBJ databases">
        <title>The draft genome sequence of Thioclava dalianensis DLFJ1-1.</title>
        <authorList>
            <person name="Lai Q."/>
            <person name="Shao Z."/>
        </authorList>
    </citation>
    <scope>NUCLEOTIDE SEQUENCE [LARGE SCALE GENOMIC DNA]</scope>
    <source>
        <strain evidence="1 2">DLFJ1-1</strain>
    </source>
</reference>
<gene>
    <name evidence="1" type="ORF">DL1_01885</name>
</gene>
<evidence type="ECO:0000313" key="2">
    <source>
        <dbReference type="Proteomes" id="UP000027725"/>
    </source>
</evidence>
<dbReference type="eggNOG" id="ENOG50302UN">
    <property type="taxonomic scope" value="Bacteria"/>
</dbReference>
<sequence>MNDKRFDRETMAREDEAHIDALLREARANAPEPTAGFMARVMDDALEVQRGFALPRAERQSRAGVIETLRTLFGGWGAVGGLVTAGLAGLWIGFMGAQQVDTVASGYWQQSENLGTVNLLPEVETVAYVDEGGF</sequence>